<keyword evidence="6" id="KW-0175">Coiled coil</keyword>
<keyword evidence="11" id="KW-1185">Reference proteome</keyword>
<dbReference type="GO" id="GO:0000922">
    <property type="term" value="C:spindle pole"/>
    <property type="evidence" value="ECO:0007669"/>
    <property type="project" value="UniProtKB-SubCell"/>
</dbReference>
<comment type="subcellular location">
    <subcellularLocation>
        <location evidence="1">Cytoplasm</location>
        <location evidence="1">Cytoskeleton</location>
        <location evidence="1">Microtubule organizing center</location>
        <location evidence="1">Centrosome</location>
        <location evidence="1">Centriole</location>
    </subcellularLocation>
    <subcellularLocation>
        <location evidence="3">Cytoplasm</location>
        <location evidence="3">Cytoskeleton</location>
        <location evidence="3">Spindle pole</location>
    </subcellularLocation>
    <subcellularLocation>
        <location evidence="2">Midbody</location>
    </subcellularLocation>
</comment>
<evidence type="ECO:0000256" key="7">
    <source>
        <dbReference type="ARBA" id="ARBA00023212"/>
    </source>
</evidence>
<keyword evidence="5" id="KW-0963">Cytoplasm</keyword>
<dbReference type="AlphaFoldDB" id="A0A6P8EUL5"/>
<evidence type="ECO:0000313" key="11">
    <source>
        <dbReference type="Proteomes" id="UP000515152"/>
    </source>
</evidence>
<evidence type="ECO:0000256" key="4">
    <source>
        <dbReference type="ARBA" id="ARBA00014053"/>
    </source>
</evidence>
<dbReference type="Proteomes" id="UP000515152">
    <property type="component" value="Chromosome 22"/>
</dbReference>
<dbReference type="PANTHER" id="PTHR31477:SF1">
    <property type="entry name" value="CENTROSOMAL PROTEIN OF 44 KDA"/>
    <property type="match status" value="1"/>
</dbReference>
<evidence type="ECO:0000259" key="10">
    <source>
        <dbReference type="Pfam" id="PF15007"/>
    </source>
</evidence>
<evidence type="ECO:0000256" key="3">
    <source>
        <dbReference type="ARBA" id="ARBA00004647"/>
    </source>
</evidence>
<dbReference type="GO" id="GO:0005814">
    <property type="term" value="C:centriole"/>
    <property type="evidence" value="ECO:0007669"/>
    <property type="project" value="UniProtKB-SubCell"/>
</dbReference>
<reference evidence="12" key="1">
    <citation type="submission" date="2025-08" db="UniProtKB">
        <authorList>
            <consortium name="RefSeq"/>
        </authorList>
    </citation>
    <scope>IDENTIFICATION</scope>
</reference>
<dbReference type="GO" id="GO:0007099">
    <property type="term" value="P:centriole replication"/>
    <property type="evidence" value="ECO:0007669"/>
    <property type="project" value="TreeGrafter"/>
</dbReference>
<feature type="compositionally biased region" description="Acidic residues" evidence="9">
    <location>
        <begin position="241"/>
        <end position="260"/>
    </location>
</feature>
<dbReference type="InterPro" id="IPR029157">
    <property type="entry name" value="CEP44_CC"/>
</dbReference>
<evidence type="ECO:0000256" key="9">
    <source>
        <dbReference type="SAM" id="MobiDB-lite"/>
    </source>
</evidence>
<keyword evidence="7" id="KW-0206">Cytoskeleton</keyword>
<evidence type="ECO:0000256" key="5">
    <source>
        <dbReference type="ARBA" id="ARBA00022490"/>
    </source>
</evidence>
<dbReference type="RefSeq" id="XP_031415625.1">
    <property type="nucleotide sequence ID" value="XM_031559765.2"/>
</dbReference>
<feature type="domain" description="Centrosomal CEP44" evidence="10">
    <location>
        <begin position="56"/>
        <end position="179"/>
    </location>
</feature>
<sequence length="439" mass="49146">MNNLKRSKCICEGVACLHYNSECAEHVQKDDFVTLHSNQSQQETYTTGYTMIATGDLKGSLKKLEACLRCLKYPHDVNYQGLARGDPACCLPIVSYALVSHSPYLAEHLMGFSVELTGASDLRFLESLYKVLRDLFSYKPQLSKQQFLQFGFAVRKVSLVCDIINFAIQKHKELSKASKPANLPSRRPRFRPFPPECGNRDFSPFQIHECQPAAPGVPQSRPLVERHMGSVTPVLFSLSSDDQEEMLESEEEVQEDEEQQNTEAAAEERTVMEAAPVIPAAVEVRLEAMEAQLQCCERRLGQLAVLESRLQALERSMAGKVVLEQSHWENLESRVLLLETRLALSETQSQKCPVIIDIVKIPSLEELSETKVASAEEEENRGGAEVAFPSPPQSRVTDTHHLTGSPPPHAQENIKERLERIANMMKDTSSLLQSVEPSI</sequence>
<evidence type="ECO:0000256" key="8">
    <source>
        <dbReference type="ARBA" id="ARBA00046235"/>
    </source>
</evidence>
<dbReference type="PANTHER" id="PTHR31477">
    <property type="entry name" value="CENTROSOMAL PROTEIN OF 44 KDA"/>
    <property type="match status" value="1"/>
</dbReference>
<accession>A0A6P8EUL5</accession>
<dbReference type="InterPro" id="IPR033603">
    <property type="entry name" value="CEP44"/>
</dbReference>
<feature type="region of interest" description="Disordered" evidence="9">
    <location>
        <begin position="372"/>
        <end position="412"/>
    </location>
</feature>
<comment type="function">
    <text evidence="8">Centriole-enriched microtubule-binding protein involved in centriole biogenesis. In collaboration with CEP295 and POC1B, is required for the centriole-to-centrosome conversion by ensuring the formation of bona fide centriole wall. Functions as a linker component that maintains centrosome cohesion. Associates with CROCC and regulates its stability and localization to the centrosome.</text>
</comment>
<evidence type="ECO:0000256" key="6">
    <source>
        <dbReference type="ARBA" id="ARBA00023054"/>
    </source>
</evidence>
<organism evidence="11 12">
    <name type="scientific">Clupea harengus</name>
    <name type="common">Atlantic herring</name>
    <dbReference type="NCBI Taxonomy" id="7950"/>
    <lineage>
        <taxon>Eukaryota</taxon>
        <taxon>Metazoa</taxon>
        <taxon>Chordata</taxon>
        <taxon>Craniata</taxon>
        <taxon>Vertebrata</taxon>
        <taxon>Euteleostomi</taxon>
        <taxon>Actinopterygii</taxon>
        <taxon>Neopterygii</taxon>
        <taxon>Teleostei</taxon>
        <taxon>Clupei</taxon>
        <taxon>Clupeiformes</taxon>
        <taxon>Clupeoidei</taxon>
        <taxon>Clupeidae</taxon>
        <taxon>Clupea</taxon>
    </lineage>
</organism>
<protein>
    <recommendedName>
        <fullName evidence="4">Centrosomal protein of 44 kDa</fullName>
    </recommendedName>
</protein>
<evidence type="ECO:0000313" key="12">
    <source>
        <dbReference type="RefSeq" id="XP_031415625.1"/>
    </source>
</evidence>
<feature type="region of interest" description="Disordered" evidence="9">
    <location>
        <begin position="241"/>
        <end position="268"/>
    </location>
</feature>
<evidence type="ECO:0000256" key="1">
    <source>
        <dbReference type="ARBA" id="ARBA00004114"/>
    </source>
</evidence>
<gene>
    <name evidence="12" type="primary">cep44</name>
</gene>
<dbReference type="GO" id="GO:0030496">
    <property type="term" value="C:midbody"/>
    <property type="evidence" value="ECO:0007669"/>
    <property type="project" value="UniProtKB-SubCell"/>
</dbReference>
<dbReference type="Pfam" id="PF15007">
    <property type="entry name" value="CEP44"/>
    <property type="match status" value="1"/>
</dbReference>
<dbReference type="GO" id="GO:0010457">
    <property type="term" value="P:centriole-centriole cohesion"/>
    <property type="evidence" value="ECO:0007669"/>
    <property type="project" value="TreeGrafter"/>
</dbReference>
<dbReference type="GO" id="GO:0005813">
    <property type="term" value="C:centrosome"/>
    <property type="evidence" value="ECO:0007669"/>
    <property type="project" value="TreeGrafter"/>
</dbReference>
<proteinExistence type="predicted"/>
<evidence type="ECO:0000256" key="2">
    <source>
        <dbReference type="ARBA" id="ARBA00004214"/>
    </source>
</evidence>
<dbReference type="GeneID" id="105908441"/>
<name>A0A6P8EUL5_CLUHA</name>
<dbReference type="OrthoDB" id="259598at2759"/>
<dbReference type="CTD" id="80817"/>